<comment type="caution">
    <text evidence="1">The sequence shown here is derived from an EMBL/GenBank/DDBJ whole genome shotgun (WGS) entry which is preliminary data.</text>
</comment>
<organism evidence="1 2">
    <name type="scientific">Senna tora</name>
    <dbReference type="NCBI Taxonomy" id="362788"/>
    <lineage>
        <taxon>Eukaryota</taxon>
        <taxon>Viridiplantae</taxon>
        <taxon>Streptophyta</taxon>
        <taxon>Embryophyta</taxon>
        <taxon>Tracheophyta</taxon>
        <taxon>Spermatophyta</taxon>
        <taxon>Magnoliopsida</taxon>
        <taxon>eudicotyledons</taxon>
        <taxon>Gunneridae</taxon>
        <taxon>Pentapetalae</taxon>
        <taxon>rosids</taxon>
        <taxon>fabids</taxon>
        <taxon>Fabales</taxon>
        <taxon>Fabaceae</taxon>
        <taxon>Caesalpinioideae</taxon>
        <taxon>Cassia clade</taxon>
        <taxon>Senna</taxon>
    </lineage>
</organism>
<gene>
    <name evidence="1" type="ORF">G2W53_008170</name>
</gene>
<evidence type="ECO:0000313" key="2">
    <source>
        <dbReference type="Proteomes" id="UP000634136"/>
    </source>
</evidence>
<sequence length="64" mass="7093">MGKMELTIPFSQSTTCVSSSLAFPHSSVLADGEDGWVLALQTGKDRVFWRSSEKKGLVFWRTKG</sequence>
<protein>
    <submittedName>
        <fullName evidence="1">Uncharacterized protein</fullName>
    </submittedName>
</protein>
<proteinExistence type="predicted"/>
<dbReference type="AlphaFoldDB" id="A0A834X8A3"/>
<reference evidence="1" key="1">
    <citation type="submission" date="2020-09" db="EMBL/GenBank/DDBJ databases">
        <title>Genome-Enabled Discovery of Anthraquinone Biosynthesis in Senna tora.</title>
        <authorList>
            <person name="Kang S.-H."/>
            <person name="Pandey R.P."/>
            <person name="Lee C.-M."/>
            <person name="Sim J.-S."/>
            <person name="Jeong J.-T."/>
            <person name="Choi B.-S."/>
            <person name="Jung M."/>
            <person name="Ginzburg D."/>
            <person name="Zhao K."/>
            <person name="Won S.Y."/>
            <person name="Oh T.-J."/>
            <person name="Yu Y."/>
            <person name="Kim N.-H."/>
            <person name="Lee O.R."/>
            <person name="Lee T.-H."/>
            <person name="Bashyal P."/>
            <person name="Kim T.-S."/>
            <person name="Lee W.-H."/>
            <person name="Kawkins C."/>
            <person name="Kim C.-K."/>
            <person name="Kim J.S."/>
            <person name="Ahn B.O."/>
            <person name="Rhee S.Y."/>
            <person name="Sohng J.K."/>
        </authorList>
    </citation>
    <scope>NUCLEOTIDE SEQUENCE</scope>
    <source>
        <tissue evidence="1">Leaf</tissue>
    </source>
</reference>
<dbReference type="Proteomes" id="UP000634136">
    <property type="component" value="Unassembled WGS sequence"/>
</dbReference>
<evidence type="ECO:0000313" key="1">
    <source>
        <dbReference type="EMBL" id="KAF7839688.1"/>
    </source>
</evidence>
<accession>A0A834X8A3</accession>
<keyword evidence="2" id="KW-1185">Reference proteome</keyword>
<name>A0A834X8A3_9FABA</name>
<dbReference type="EMBL" id="JAAIUW010000003">
    <property type="protein sequence ID" value="KAF7839688.1"/>
    <property type="molecule type" value="Genomic_DNA"/>
</dbReference>